<dbReference type="SUPFAM" id="SSF75011">
    <property type="entry name" value="3-carboxy-cis,cis-mucoante lactonizing enzyme"/>
    <property type="match status" value="1"/>
</dbReference>
<gene>
    <name evidence="2" type="ORF">HXX76_008721</name>
</gene>
<accession>A0A835SZL4</accession>
<organism evidence="2 3">
    <name type="scientific">Chlamydomonas incerta</name>
    <dbReference type="NCBI Taxonomy" id="51695"/>
    <lineage>
        <taxon>Eukaryota</taxon>
        <taxon>Viridiplantae</taxon>
        <taxon>Chlorophyta</taxon>
        <taxon>core chlorophytes</taxon>
        <taxon>Chlorophyceae</taxon>
        <taxon>CS clade</taxon>
        <taxon>Chlamydomonadales</taxon>
        <taxon>Chlamydomonadaceae</taxon>
        <taxon>Chlamydomonas</taxon>
    </lineage>
</organism>
<protein>
    <recommendedName>
        <fullName evidence="4">Methanethiol oxidase</fullName>
    </recommendedName>
</protein>
<sequence length="433" mass="45798">MKSLKLSLLVGALCCALAPHTAVARTGRSLLDNLSTSAKYVYAWAGAKDASLGGKDSLFVISLIGTEYGQVVTVVPTPYNGIEPHHCRVSADKKILGCGGLLSPLAPAYNGAAAPSVIFFDITNPRVPVMISAAVVDQPKTSAFADEFVTTPDGGFLATMMGSSTGGSPGRVVKYNKDFKLVGEYPDPNIYPDVAGLNPHGIAVSWTKNAMLTVDFLVPASTLKPSIPVMWKTARLWNMNTMTIAETIDCTALGVNGPMDAVAIAETGAFYFGGGNGIVYYLDATGPAPHTPVQAWDTLFGSTNRASAGCILHSFRSGTRLLVSSFIRDQVQLLDTTNPRSPKLLDILQFPTGAGSHVVRLSEDEAFGAVATYFLDEGPGGQVVLPGDMTLRMFFLNDKATKFVVSQPGKSVIDFKTLMGAQGVFRPHGVAIL</sequence>
<dbReference type="Proteomes" id="UP000650467">
    <property type="component" value="Unassembled WGS sequence"/>
</dbReference>
<name>A0A835SZL4_CHLIN</name>
<dbReference type="OrthoDB" id="543110at2759"/>
<feature type="chain" id="PRO_5032909742" description="Methanethiol oxidase" evidence="1">
    <location>
        <begin position="25"/>
        <end position="433"/>
    </location>
</feature>
<evidence type="ECO:0000313" key="2">
    <source>
        <dbReference type="EMBL" id="KAG2432993.1"/>
    </source>
</evidence>
<dbReference type="EMBL" id="JAEHOC010000020">
    <property type="protein sequence ID" value="KAG2432993.1"/>
    <property type="molecule type" value="Genomic_DNA"/>
</dbReference>
<keyword evidence="3" id="KW-1185">Reference proteome</keyword>
<evidence type="ECO:0000313" key="3">
    <source>
        <dbReference type="Proteomes" id="UP000650467"/>
    </source>
</evidence>
<comment type="caution">
    <text evidence="2">The sequence shown here is derived from an EMBL/GenBank/DDBJ whole genome shotgun (WGS) entry which is preliminary data.</text>
</comment>
<evidence type="ECO:0000256" key="1">
    <source>
        <dbReference type="SAM" id="SignalP"/>
    </source>
</evidence>
<reference evidence="2" key="1">
    <citation type="journal article" date="2020" name="bioRxiv">
        <title>Comparative genomics of Chlamydomonas.</title>
        <authorList>
            <person name="Craig R.J."/>
            <person name="Hasan A.R."/>
            <person name="Ness R.W."/>
            <person name="Keightley P.D."/>
        </authorList>
    </citation>
    <scope>NUCLEOTIDE SEQUENCE</scope>
    <source>
        <strain evidence="2">SAG 7.73</strain>
    </source>
</reference>
<feature type="signal peptide" evidence="1">
    <location>
        <begin position="1"/>
        <end position="24"/>
    </location>
</feature>
<keyword evidence="1" id="KW-0732">Signal</keyword>
<dbReference type="AlphaFoldDB" id="A0A835SZL4"/>
<evidence type="ECO:0008006" key="4">
    <source>
        <dbReference type="Google" id="ProtNLM"/>
    </source>
</evidence>
<proteinExistence type="predicted"/>